<dbReference type="Pfam" id="PF20922">
    <property type="entry name" value="Anamorsin_N"/>
    <property type="match status" value="1"/>
</dbReference>
<feature type="binding site" evidence="10">
    <location>
        <position position="184"/>
    </location>
    <ligand>
        <name>[2Fe-2S] cluster</name>
        <dbReference type="ChEBI" id="CHEBI:190135"/>
    </ligand>
</feature>
<comment type="cofactor">
    <cofactor evidence="1 10">
        <name>[4Fe-4S] cluster</name>
        <dbReference type="ChEBI" id="CHEBI:49883"/>
    </cofactor>
</comment>
<feature type="binding site" evidence="10">
    <location>
        <position position="214"/>
    </location>
    <ligand>
        <name>[4Fe-4S] cluster</name>
        <dbReference type="ChEBI" id="CHEBI:49883"/>
    </ligand>
</feature>
<evidence type="ECO:0000259" key="11">
    <source>
        <dbReference type="Pfam" id="PF05093"/>
    </source>
</evidence>
<sequence length="253" mass="27552">MMEQFKGLAKTLYIWSTTENLEKKVDEIKAATGGDVQVENINRLSMATYANASFDLIVIENAQLTDAFGKLLNLLKPKGKLHLLTYVGSSESILQELKLSGFVNSTNSQNTITCEKPGYETGSAVKLSFAKSKPAAAAVWKIDGDEAEEEDLINEDDLLDEEDKKKPDPESLRVCGTTGKRKACKNCSCGLADELEAEKQQKTKVETQNAKSSCGSCYLGDAFRCSTCPYLGMPAFKPGEKVQLAGNLLNSDL</sequence>
<evidence type="ECO:0000256" key="9">
    <source>
        <dbReference type="ARBA" id="ARBA00023128"/>
    </source>
</evidence>
<dbReference type="InterPro" id="IPR007785">
    <property type="entry name" value="Anamorsin"/>
</dbReference>
<keyword evidence="5 10" id="KW-0001">2Fe-2S</keyword>
<feature type="short sequence motif" description="Cx2C motif 1" evidence="10">
    <location>
        <begin position="214"/>
        <end position="217"/>
    </location>
</feature>
<evidence type="ECO:0000256" key="4">
    <source>
        <dbReference type="ARBA" id="ARBA00022490"/>
    </source>
</evidence>
<dbReference type="eggNOG" id="KOG4020">
    <property type="taxonomic scope" value="Eukaryota"/>
</dbReference>
<dbReference type="RefSeq" id="XP_005191277.1">
    <property type="nucleotide sequence ID" value="XM_005191220.3"/>
</dbReference>
<reference evidence="13" key="1">
    <citation type="submission" date="2020-05" db="UniProtKB">
        <authorList>
            <consortium name="EnsemblMetazoa"/>
        </authorList>
    </citation>
    <scope>IDENTIFICATION</scope>
    <source>
        <strain evidence="13">Aabys</strain>
    </source>
</reference>
<feature type="binding site" evidence="10">
    <location>
        <position position="187"/>
    </location>
    <ligand>
        <name>[2Fe-2S] cluster</name>
        <dbReference type="ChEBI" id="CHEBI:190135"/>
    </ligand>
</feature>
<dbReference type="PANTHER" id="PTHR13273:SF14">
    <property type="entry name" value="ANAMORSIN"/>
    <property type="match status" value="1"/>
</dbReference>
<feature type="binding site" evidence="10">
    <location>
        <position position="175"/>
    </location>
    <ligand>
        <name>[2Fe-2S] cluster</name>
        <dbReference type="ChEBI" id="CHEBI:190135"/>
    </ligand>
</feature>
<dbReference type="VEuPathDB" id="VectorBase:MDOMA2_014992"/>
<feature type="binding site" evidence="10">
    <location>
        <position position="189"/>
    </location>
    <ligand>
        <name>[2Fe-2S] cluster</name>
        <dbReference type="ChEBI" id="CHEBI:190135"/>
    </ligand>
</feature>
<keyword evidence="7 10" id="KW-0408">Iron</keyword>
<comment type="function">
    <text evidence="10">Component of the cytosolic iron-sulfur (Fe-S) protein assembly (CIA) machinery. Required for the maturation of extramitochondrial Fe-S proteins. Part of an electron transfer chain functioning in an early step of cytosolic Fe-S biogenesis, facilitating the de novo assembly of a [4Fe-4S] cluster on the cytosolic Fe-S scaffold complex. Electrons are transferred from NADPH via a FAD- and FMN-containing diflavin oxidoreductase. Together with the diflavin oxidoreductase, also required for the assembly of the diferric tyrosyl radical cofactor of ribonucleotide reductase (RNR), probably by providing electrons for reduction during radical cofactor maturation in the catalytic small subunit.</text>
</comment>
<dbReference type="GO" id="GO:0005758">
    <property type="term" value="C:mitochondrial intermembrane space"/>
    <property type="evidence" value="ECO:0007669"/>
    <property type="project" value="UniProtKB-SubCell"/>
</dbReference>
<feature type="binding site" evidence="10">
    <location>
        <position position="225"/>
    </location>
    <ligand>
        <name>[4Fe-4S] cluster</name>
        <dbReference type="ChEBI" id="CHEBI:49883"/>
    </ligand>
</feature>
<comment type="subunit">
    <text evidence="10">Monomer.</text>
</comment>
<evidence type="ECO:0000256" key="10">
    <source>
        <dbReference type="HAMAP-Rule" id="MF_03115"/>
    </source>
</evidence>
<organism evidence="13">
    <name type="scientific">Musca domestica</name>
    <name type="common">House fly</name>
    <dbReference type="NCBI Taxonomy" id="7370"/>
    <lineage>
        <taxon>Eukaryota</taxon>
        <taxon>Metazoa</taxon>
        <taxon>Ecdysozoa</taxon>
        <taxon>Arthropoda</taxon>
        <taxon>Hexapoda</taxon>
        <taxon>Insecta</taxon>
        <taxon>Pterygota</taxon>
        <taxon>Neoptera</taxon>
        <taxon>Endopterygota</taxon>
        <taxon>Diptera</taxon>
        <taxon>Brachycera</taxon>
        <taxon>Muscomorpha</taxon>
        <taxon>Muscoidea</taxon>
        <taxon>Muscidae</taxon>
        <taxon>Musca</taxon>
    </lineage>
</organism>
<evidence type="ECO:0000256" key="7">
    <source>
        <dbReference type="ARBA" id="ARBA00023004"/>
    </source>
</evidence>
<keyword evidence="3 10" id="KW-0004">4Fe-4S</keyword>
<keyword evidence="8 10" id="KW-0411">Iron-sulfur</keyword>
<dbReference type="PANTHER" id="PTHR13273">
    <property type="entry name" value="ANAMORSIN"/>
    <property type="match status" value="1"/>
</dbReference>
<evidence type="ECO:0000259" key="12">
    <source>
        <dbReference type="Pfam" id="PF20922"/>
    </source>
</evidence>
<feature type="domain" description="Anamorsin C-terminal" evidence="11">
    <location>
        <begin position="206"/>
        <end position="244"/>
    </location>
</feature>
<feature type="binding site" evidence="10">
    <location>
        <position position="228"/>
    </location>
    <ligand>
        <name>[4Fe-4S] cluster</name>
        <dbReference type="ChEBI" id="CHEBI:49883"/>
    </ligand>
</feature>
<dbReference type="InterPro" id="IPR049011">
    <property type="entry name" value="Anamorsin_N_metazoan"/>
</dbReference>
<proteinExistence type="inferred from homology"/>
<evidence type="ECO:0000256" key="5">
    <source>
        <dbReference type="ARBA" id="ARBA00022714"/>
    </source>
</evidence>
<keyword evidence="6 10" id="KW-0479">Metal-binding</keyword>
<evidence type="ECO:0000256" key="2">
    <source>
        <dbReference type="ARBA" id="ARBA00008169"/>
    </source>
</evidence>
<dbReference type="Proteomes" id="UP001652621">
    <property type="component" value="Unplaced"/>
</dbReference>
<dbReference type="SUPFAM" id="SSF53335">
    <property type="entry name" value="S-adenosyl-L-methionine-dependent methyltransferases"/>
    <property type="match status" value="1"/>
</dbReference>
<dbReference type="InterPro" id="IPR029063">
    <property type="entry name" value="SAM-dependent_MTases_sf"/>
</dbReference>
<comment type="caution">
    <text evidence="10">Lacks conserved residue(s) required for the propagation of feature annotation.</text>
</comment>
<evidence type="ECO:0000313" key="14">
    <source>
        <dbReference type="Proteomes" id="UP001652621"/>
    </source>
</evidence>
<dbReference type="Gene3D" id="3.40.50.150">
    <property type="entry name" value="Vaccinia Virus protein VP39"/>
    <property type="match status" value="1"/>
</dbReference>
<dbReference type="GO" id="GO:0016226">
    <property type="term" value="P:iron-sulfur cluster assembly"/>
    <property type="evidence" value="ECO:0007669"/>
    <property type="project" value="UniProtKB-UniRule"/>
</dbReference>
<feature type="binding site" evidence="10">
    <location>
        <position position="217"/>
    </location>
    <ligand>
        <name>[4Fe-4S] cluster</name>
        <dbReference type="ChEBI" id="CHEBI:49883"/>
    </ligand>
</feature>
<dbReference type="GO" id="GO:0046872">
    <property type="term" value="F:metal ion binding"/>
    <property type="evidence" value="ECO:0007669"/>
    <property type="project" value="UniProtKB-KW"/>
</dbReference>
<comment type="domain">
    <text evidence="10">The C-terminal domain binds 2 Fe-S clusters but is otherwise mostly in an intrinsically disordered conformation.</text>
</comment>
<dbReference type="GO" id="GO:0009055">
    <property type="term" value="F:electron transfer activity"/>
    <property type="evidence" value="ECO:0007669"/>
    <property type="project" value="UniProtKB-UniRule"/>
</dbReference>
<feature type="domain" description="Anamorsin N-terminal" evidence="12">
    <location>
        <begin position="16"/>
        <end position="110"/>
    </location>
</feature>
<feature type="region of interest" description="Fe-S binding site B" evidence="10">
    <location>
        <begin position="214"/>
        <end position="228"/>
    </location>
</feature>
<comment type="cofactor">
    <cofactor evidence="10">
        <name>[2Fe-2S] cluster</name>
        <dbReference type="ChEBI" id="CHEBI:190135"/>
    </cofactor>
</comment>
<evidence type="ECO:0000313" key="15">
    <source>
        <dbReference type="RefSeq" id="XP_005191277.1"/>
    </source>
</evidence>
<evidence type="ECO:0000256" key="1">
    <source>
        <dbReference type="ARBA" id="ARBA00001966"/>
    </source>
</evidence>
<reference evidence="15" key="2">
    <citation type="submission" date="2025-04" db="UniProtKB">
        <authorList>
            <consortium name="RefSeq"/>
        </authorList>
    </citation>
    <scope>IDENTIFICATION</scope>
    <source>
        <strain evidence="15">Aabys</strain>
    </source>
</reference>
<accession>A0A1I8N8R2</accession>
<dbReference type="InterPro" id="IPR046408">
    <property type="entry name" value="CIAPIN1"/>
</dbReference>
<keyword evidence="4 10" id="KW-0963">Cytoplasm</keyword>
<evidence type="ECO:0000313" key="13">
    <source>
        <dbReference type="EnsemblMetazoa" id="MDOA012739-PA"/>
    </source>
</evidence>
<dbReference type="HAMAP" id="MF_03115">
    <property type="entry name" value="Anamorsin"/>
    <property type="match status" value="1"/>
</dbReference>
<dbReference type="VEuPathDB" id="VectorBase:MDOA012739"/>
<protein>
    <recommendedName>
        <fullName evidence="10">Anamorsin homolog</fullName>
    </recommendedName>
    <alternativeName>
        <fullName evidence="10">Fe-S cluster assembly protein DRE2 homolog</fullName>
    </alternativeName>
</protein>
<dbReference type="OrthoDB" id="311633at2759"/>
<dbReference type="Pfam" id="PF05093">
    <property type="entry name" value="CIAPIN1"/>
    <property type="match status" value="1"/>
</dbReference>
<comment type="domain">
    <text evidence="10">The twin Cx2C motifs are involved in the recognition by the mitochondrial MIA40-ERV1 disulfide relay system. The formation of 2 disulfide bonds in the Cx2C motifs through dithiol/disulfide exchange reactions effectively traps the protein in the mitochondrial intermembrane space.</text>
</comment>
<keyword evidence="9 10" id="KW-0496">Mitochondrion</keyword>
<comment type="subcellular location">
    <subcellularLocation>
        <location evidence="10">Cytoplasm</location>
    </subcellularLocation>
    <subcellularLocation>
        <location evidence="10">Mitochondrion intermembrane space</location>
    </subcellularLocation>
</comment>
<evidence type="ECO:0000256" key="8">
    <source>
        <dbReference type="ARBA" id="ARBA00023014"/>
    </source>
</evidence>
<dbReference type="STRING" id="7370.A0A1I8N8R2"/>
<dbReference type="AlphaFoldDB" id="A0A1I8N8R2"/>
<dbReference type="KEGG" id="mde:101894063"/>
<comment type="domain">
    <text evidence="10">The N-terminal domain has structural similarity with S-adenosyl-L-methionine-dependent methyltransferases, but does not bind S-adenosyl-L-methionine. It is required for correct assembly of the 2 Fe-S clusters.</text>
</comment>
<evidence type="ECO:0000256" key="6">
    <source>
        <dbReference type="ARBA" id="ARBA00022723"/>
    </source>
</evidence>
<evidence type="ECO:0000256" key="3">
    <source>
        <dbReference type="ARBA" id="ARBA00022485"/>
    </source>
</evidence>
<dbReference type="EnsemblMetazoa" id="MDOA012739-RA">
    <property type="protein sequence ID" value="MDOA012739-PA"/>
    <property type="gene ID" value="MDOA012739"/>
</dbReference>
<name>A0A1I8N8R2_MUSDO</name>
<keyword evidence="14" id="KW-1185">Reference proteome</keyword>
<comment type="similarity">
    <text evidence="2 10">Belongs to the anamorsin family.</text>
</comment>
<dbReference type="GO" id="GO:0051539">
    <property type="term" value="F:4 iron, 4 sulfur cluster binding"/>
    <property type="evidence" value="ECO:0007669"/>
    <property type="project" value="UniProtKB-KW"/>
</dbReference>
<gene>
    <name evidence="13" type="primary">101894063</name>
    <name evidence="15" type="synonym">LOC101894063</name>
</gene>
<dbReference type="GO" id="GO:0051537">
    <property type="term" value="F:2 iron, 2 sulfur cluster binding"/>
    <property type="evidence" value="ECO:0007669"/>
    <property type="project" value="UniProtKB-UniRule"/>
</dbReference>
<feature type="short sequence motif" description="Cx2C motif 2" evidence="10">
    <location>
        <begin position="225"/>
        <end position="228"/>
    </location>
</feature>